<evidence type="ECO:0000313" key="6">
    <source>
        <dbReference type="EMBL" id="PSV92218.1"/>
    </source>
</evidence>
<dbReference type="InterPro" id="IPR000160">
    <property type="entry name" value="GGDEF_dom"/>
</dbReference>
<dbReference type="Proteomes" id="UP000240410">
    <property type="component" value="Unassembled WGS sequence"/>
</dbReference>
<feature type="transmembrane region" description="Helical" evidence="4">
    <location>
        <begin position="41"/>
        <end position="58"/>
    </location>
</feature>
<dbReference type="Pfam" id="PF00990">
    <property type="entry name" value="GGDEF"/>
    <property type="match status" value="2"/>
</dbReference>
<gene>
    <name evidence="6" type="ORF">CTM89_04560</name>
</gene>
<evidence type="ECO:0000256" key="3">
    <source>
        <dbReference type="SAM" id="MobiDB-lite"/>
    </source>
</evidence>
<keyword evidence="4" id="KW-1133">Transmembrane helix</keyword>
<dbReference type="PANTHER" id="PTHR45138">
    <property type="entry name" value="REGULATORY COMPONENTS OF SENSORY TRANSDUCTION SYSTEM"/>
    <property type="match status" value="1"/>
</dbReference>
<evidence type="ECO:0000256" key="2">
    <source>
        <dbReference type="ARBA" id="ARBA00034247"/>
    </source>
</evidence>
<feature type="region of interest" description="Disordered" evidence="3">
    <location>
        <begin position="348"/>
        <end position="367"/>
    </location>
</feature>
<comment type="catalytic activity">
    <reaction evidence="2">
        <text>2 GTP = 3',3'-c-di-GMP + 2 diphosphate</text>
        <dbReference type="Rhea" id="RHEA:24898"/>
        <dbReference type="ChEBI" id="CHEBI:33019"/>
        <dbReference type="ChEBI" id="CHEBI:37565"/>
        <dbReference type="ChEBI" id="CHEBI:58805"/>
        <dbReference type="EC" id="2.7.7.65"/>
    </reaction>
</comment>
<feature type="transmembrane region" description="Helical" evidence="4">
    <location>
        <begin position="218"/>
        <end position="241"/>
    </location>
</feature>
<sequence length="415" mass="46910">MLFSSHFRSAGMRLLIPLTIATLMLIALPFCTATLANYQNLLINIPYILFSVVIFLSQPFNQGRTGFVALIMLVAYTIIINQLQSPLTNDEIKLVFSLLAGLLPFNLLQVHIMPDKRLFSRFGALFSCFLLLQIGWAALVYHHFKGSDLSAWWEVYLFSYRNLSPLPLILLVLNLALTCSSASTILKRNHSSDQAVFICLLFSFLTFTFFHYPFISSVAFSIVALMLLINIISCSHELAFIDQLTEIPGRRALDNELKHLGRTFTLAMIDVDHFKKFNDKYGHETGDDVLKLVASLLKQIEGGGKAFRYGGEEFTILFKGKTIEQCLPLLEELREKIAKYKMIIRDHDSRPHSDHAGLKERGQHKKSKSVKVTVSIGVAENYIEHEPESVLKLADNALYEAKNAGRNCVHQADCY</sequence>
<dbReference type="PANTHER" id="PTHR45138:SF9">
    <property type="entry name" value="DIGUANYLATE CYCLASE DGCM-RELATED"/>
    <property type="match status" value="1"/>
</dbReference>
<dbReference type="SUPFAM" id="SSF55073">
    <property type="entry name" value="Nucleotide cyclase"/>
    <property type="match status" value="1"/>
</dbReference>
<dbReference type="GO" id="GO:0043709">
    <property type="term" value="P:cell adhesion involved in single-species biofilm formation"/>
    <property type="evidence" value="ECO:0007669"/>
    <property type="project" value="TreeGrafter"/>
</dbReference>
<evidence type="ECO:0000313" key="7">
    <source>
        <dbReference type="Proteomes" id="UP000240410"/>
    </source>
</evidence>
<accession>A0A2T3MEL4</accession>
<reference evidence="6 7" key="1">
    <citation type="submission" date="2018-03" db="EMBL/GenBank/DDBJ databases">
        <title>Whole genome sequencing of Histamine producing bacteria.</title>
        <authorList>
            <person name="Butler K."/>
        </authorList>
    </citation>
    <scope>NUCLEOTIDE SEQUENCE [LARGE SCALE GENOMIC DNA]</scope>
    <source>
        <strain evidence="6 7">ATCC 33979</strain>
    </source>
</reference>
<feature type="domain" description="GGDEF" evidence="5">
    <location>
        <begin position="262"/>
        <end position="414"/>
    </location>
</feature>
<keyword evidence="4" id="KW-0472">Membrane</keyword>
<dbReference type="STRING" id="553611.GCA_001557755_03244"/>
<dbReference type="GO" id="GO:0052621">
    <property type="term" value="F:diguanylate cyclase activity"/>
    <property type="evidence" value="ECO:0007669"/>
    <property type="project" value="UniProtKB-EC"/>
</dbReference>
<protein>
    <recommendedName>
        <fullName evidence="1">diguanylate cyclase</fullName>
        <ecNumber evidence="1">2.7.7.65</ecNumber>
    </recommendedName>
</protein>
<evidence type="ECO:0000256" key="1">
    <source>
        <dbReference type="ARBA" id="ARBA00012528"/>
    </source>
</evidence>
<feature type="transmembrane region" description="Helical" evidence="4">
    <location>
        <begin position="195"/>
        <end position="212"/>
    </location>
</feature>
<dbReference type="EMBL" id="PYOJ01000004">
    <property type="protein sequence ID" value="PSV92218.1"/>
    <property type="molecule type" value="Genomic_DNA"/>
</dbReference>
<dbReference type="SMART" id="SM00267">
    <property type="entry name" value="GGDEF"/>
    <property type="match status" value="1"/>
</dbReference>
<feature type="transmembrane region" description="Helical" evidence="4">
    <location>
        <begin position="65"/>
        <end position="83"/>
    </location>
</feature>
<dbReference type="GO" id="GO:0005886">
    <property type="term" value="C:plasma membrane"/>
    <property type="evidence" value="ECO:0007669"/>
    <property type="project" value="TreeGrafter"/>
</dbReference>
<feature type="transmembrane region" description="Helical" evidence="4">
    <location>
        <begin position="124"/>
        <end position="144"/>
    </location>
</feature>
<dbReference type="InterPro" id="IPR050469">
    <property type="entry name" value="Diguanylate_Cyclase"/>
</dbReference>
<feature type="compositionally biased region" description="Basic and acidic residues" evidence="3">
    <location>
        <begin position="348"/>
        <end position="361"/>
    </location>
</feature>
<dbReference type="InterPro" id="IPR029787">
    <property type="entry name" value="Nucleotide_cyclase"/>
</dbReference>
<dbReference type="EC" id="2.7.7.65" evidence="1"/>
<dbReference type="Gene3D" id="3.30.70.270">
    <property type="match status" value="1"/>
</dbReference>
<feature type="transmembrane region" description="Helical" evidence="4">
    <location>
        <begin position="12"/>
        <end position="35"/>
    </location>
</feature>
<evidence type="ECO:0000256" key="4">
    <source>
        <dbReference type="SAM" id="Phobius"/>
    </source>
</evidence>
<dbReference type="CDD" id="cd01949">
    <property type="entry name" value="GGDEF"/>
    <property type="match status" value="1"/>
</dbReference>
<dbReference type="NCBIfam" id="TIGR00254">
    <property type="entry name" value="GGDEF"/>
    <property type="match status" value="1"/>
</dbReference>
<dbReference type="InterPro" id="IPR043128">
    <property type="entry name" value="Rev_trsase/Diguanyl_cyclase"/>
</dbReference>
<organism evidence="6 7">
    <name type="scientific">Photobacterium leiognathi</name>
    <dbReference type="NCBI Taxonomy" id="553611"/>
    <lineage>
        <taxon>Bacteria</taxon>
        <taxon>Pseudomonadati</taxon>
        <taxon>Pseudomonadota</taxon>
        <taxon>Gammaproteobacteria</taxon>
        <taxon>Vibrionales</taxon>
        <taxon>Vibrionaceae</taxon>
        <taxon>Photobacterium</taxon>
    </lineage>
</organism>
<proteinExistence type="predicted"/>
<keyword evidence="4" id="KW-0812">Transmembrane</keyword>
<feature type="transmembrane region" description="Helical" evidence="4">
    <location>
        <begin position="164"/>
        <end position="183"/>
    </location>
</feature>
<evidence type="ECO:0000259" key="5">
    <source>
        <dbReference type="PROSITE" id="PS50887"/>
    </source>
</evidence>
<feature type="transmembrane region" description="Helical" evidence="4">
    <location>
        <begin position="95"/>
        <end position="112"/>
    </location>
</feature>
<dbReference type="AlphaFoldDB" id="A0A2T3MEL4"/>
<dbReference type="GO" id="GO:1902201">
    <property type="term" value="P:negative regulation of bacterial-type flagellum-dependent cell motility"/>
    <property type="evidence" value="ECO:0007669"/>
    <property type="project" value="TreeGrafter"/>
</dbReference>
<name>A0A2T3MEL4_PHOLE</name>
<dbReference type="OrthoDB" id="9812260at2"/>
<dbReference type="RefSeq" id="WP_045069437.1">
    <property type="nucleotide sequence ID" value="NZ_JZSL01000013.1"/>
</dbReference>
<comment type="caution">
    <text evidence="6">The sequence shown here is derived from an EMBL/GenBank/DDBJ whole genome shotgun (WGS) entry which is preliminary data.</text>
</comment>
<dbReference type="PROSITE" id="PS50887">
    <property type="entry name" value="GGDEF"/>
    <property type="match status" value="1"/>
</dbReference>